<evidence type="ECO:0000256" key="3">
    <source>
        <dbReference type="PROSITE-ProRule" id="PRU01052"/>
    </source>
</evidence>
<keyword evidence="2" id="KW-0342">GTP-binding</keyword>
<keyword evidence="6" id="KW-1185">Reference proteome</keyword>
<evidence type="ECO:0000256" key="2">
    <source>
        <dbReference type="ARBA" id="ARBA00023134"/>
    </source>
</evidence>
<dbReference type="GO" id="GO:0005525">
    <property type="term" value="F:GTP binding"/>
    <property type="evidence" value="ECO:0007669"/>
    <property type="project" value="UniProtKB-KW"/>
</dbReference>
<comment type="similarity">
    <text evidence="3">Belongs to the TRAFAC class dynamin-like GTPase superfamily. GB1/RHD3 GTPase family.</text>
</comment>
<dbReference type="PROSITE" id="PS51715">
    <property type="entry name" value="G_GB1_RHD3"/>
    <property type="match status" value="1"/>
</dbReference>
<protein>
    <recommendedName>
        <fullName evidence="4">GB1/RHD3-type G domain-containing protein</fullName>
    </recommendedName>
</protein>
<organism evidence="5 6">
    <name type="scientific">Allacma fusca</name>
    <dbReference type="NCBI Taxonomy" id="39272"/>
    <lineage>
        <taxon>Eukaryota</taxon>
        <taxon>Metazoa</taxon>
        <taxon>Ecdysozoa</taxon>
        <taxon>Arthropoda</taxon>
        <taxon>Hexapoda</taxon>
        <taxon>Collembola</taxon>
        <taxon>Symphypleona</taxon>
        <taxon>Sminthuridae</taxon>
        <taxon>Allacma</taxon>
    </lineage>
</organism>
<dbReference type="EMBL" id="CAJVCH010003180">
    <property type="protein sequence ID" value="CAG7647566.1"/>
    <property type="molecule type" value="Genomic_DNA"/>
</dbReference>
<feature type="domain" description="GB1/RHD3-type G" evidence="4">
    <location>
        <begin position="1"/>
        <end position="134"/>
    </location>
</feature>
<dbReference type="Proteomes" id="UP000708208">
    <property type="component" value="Unassembled WGS sequence"/>
</dbReference>
<gene>
    <name evidence="5" type="ORF">AFUS01_LOCUS628</name>
</gene>
<accession>A0A8J2J567</accession>
<feature type="non-terminal residue" evidence="5">
    <location>
        <position position="1"/>
    </location>
</feature>
<dbReference type="InterPro" id="IPR030386">
    <property type="entry name" value="G_GB1_RHD3_dom"/>
</dbReference>
<name>A0A8J2J567_9HEXA</name>
<evidence type="ECO:0000259" key="4">
    <source>
        <dbReference type="PROSITE" id="PS51715"/>
    </source>
</evidence>
<evidence type="ECO:0000313" key="6">
    <source>
        <dbReference type="Proteomes" id="UP000708208"/>
    </source>
</evidence>
<evidence type="ECO:0000256" key="1">
    <source>
        <dbReference type="ARBA" id="ARBA00022741"/>
    </source>
</evidence>
<dbReference type="AlphaFoldDB" id="A0A8J2J567"/>
<dbReference type="PANTHER" id="PTHR10751">
    <property type="entry name" value="GUANYLATE BINDING PROTEIN"/>
    <property type="match status" value="1"/>
</dbReference>
<feature type="non-terminal residue" evidence="5">
    <location>
        <position position="134"/>
    </location>
</feature>
<dbReference type="GO" id="GO:0003924">
    <property type="term" value="F:GTPase activity"/>
    <property type="evidence" value="ECO:0007669"/>
    <property type="project" value="InterPro"/>
</dbReference>
<sequence length="134" mass="15609">ITSINGSCREGKSYVLNYFIRYLRFPDDPKWFDKDIPNEDLFSWRSGRERETVGINLYSEPFIIHQGTREVAVLLLDCQGLFDPHTTLQQNAVIYALSNLLSSVMIYNVKCNIEENLLQNIQYFSSYTKAISRE</sequence>
<dbReference type="OrthoDB" id="5973237at2759"/>
<dbReference type="Pfam" id="PF02263">
    <property type="entry name" value="GBP"/>
    <property type="match status" value="1"/>
</dbReference>
<proteinExistence type="inferred from homology"/>
<keyword evidence="1" id="KW-0547">Nucleotide-binding</keyword>
<evidence type="ECO:0000313" key="5">
    <source>
        <dbReference type="EMBL" id="CAG7647566.1"/>
    </source>
</evidence>
<comment type="caution">
    <text evidence="5">The sequence shown here is derived from an EMBL/GenBank/DDBJ whole genome shotgun (WGS) entry which is preliminary data.</text>
</comment>
<reference evidence="5" key="1">
    <citation type="submission" date="2021-06" db="EMBL/GenBank/DDBJ databases">
        <authorList>
            <person name="Hodson N. C."/>
            <person name="Mongue J. A."/>
            <person name="Jaron S. K."/>
        </authorList>
    </citation>
    <scope>NUCLEOTIDE SEQUENCE</scope>
</reference>
<dbReference type="InterPro" id="IPR015894">
    <property type="entry name" value="Guanylate-bd_N"/>
</dbReference>